<dbReference type="PANTHER" id="PTHR43793:SF2">
    <property type="entry name" value="BIFUNCTIONAL PROTEIN HLDE"/>
    <property type="match status" value="1"/>
</dbReference>
<dbReference type="SUPFAM" id="SSF52374">
    <property type="entry name" value="Nucleotidylyl transferase"/>
    <property type="match status" value="1"/>
</dbReference>
<evidence type="ECO:0000259" key="4">
    <source>
        <dbReference type="Pfam" id="PF01467"/>
    </source>
</evidence>
<evidence type="ECO:0000313" key="6">
    <source>
        <dbReference type="Proteomes" id="UP000294360"/>
    </source>
</evidence>
<dbReference type="PANTHER" id="PTHR43793">
    <property type="entry name" value="FAD SYNTHASE"/>
    <property type="match status" value="1"/>
</dbReference>
<dbReference type="GO" id="GO:0016779">
    <property type="term" value="F:nucleotidyltransferase activity"/>
    <property type="evidence" value="ECO:0007669"/>
    <property type="project" value="UniProtKB-KW"/>
</dbReference>
<dbReference type="Pfam" id="PF01467">
    <property type="entry name" value="CTP_transf_like"/>
    <property type="match status" value="1"/>
</dbReference>
<sequence>MHPGHVSLIKQAAAACDRLIMALNSDASVRRLKGPSRPIQDEESRAAVMGALKGVSAVVLFDEDTPLELIKALQPDILVKGAPIIRKTMSSAPRSSRRAAAASSSRNCRPDSRRRSSLRPRNCSQKQKPPIERRRGAQLRAGPRLCVTSAFQRGCLRRLQQAPD</sequence>
<evidence type="ECO:0000256" key="3">
    <source>
        <dbReference type="SAM" id="MobiDB-lite"/>
    </source>
</evidence>
<dbReference type="Proteomes" id="UP000294360">
    <property type="component" value="Chromosome"/>
</dbReference>
<dbReference type="AlphaFoldDB" id="A0A4U8YYV0"/>
<protein>
    <recommendedName>
        <fullName evidence="4">Cytidyltransferase-like domain-containing protein</fullName>
    </recommendedName>
</protein>
<feature type="domain" description="Cytidyltransferase-like" evidence="4">
    <location>
        <begin position="2"/>
        <end position="88"/>
    </location>
</feature>
<proteinExistence type="predicted"/>
<evidence type="ECO:0000256" key="1">
    <source>
        <dbReference type="ARBA" id="ARBA00022679"/>
    </source>
</evidence>
<keyword evidence="2" id="KW-0548">Nucleotidyltransferase</keyword>
<dbReference type="NCBIfam" id="TIGR00125">
    <property type="entry name" value="cyt_tran_rel"/>
    <property type="match status" value="1"/>
</dbReference>
<evidence type="ECO:0000313" key="5">
    <source>
        <dbReference type="EMBL" id="VFU08268.1"/>
    </source>
</evidence>
<evidence type="ECO:0000256" key="2">
    <source>
        <dbReference type="ARBA" id="ARBA00022695"/>
    </source>
</evidence>
<dbReference type="EMBL" id="LR536450">
    <property type="protein sequence ID" value="VFU08268.1"/>
    <property type="molecule type" value="Genomic_DNA"/>
</dbReference>
<keyword evidence="1" id="KW-0808">Transferase</keyword>
<dbReference type="Gene3D" id="3.40.50.620">
    <property type="entry name" value="HUPs"/>
    <property type="match status" value="1"/>
</dbReference>
<dbReference type="KEGG" id="mtun:MTUNDRAET4_1375"/>
<accession>A0A4U8YYV0</accession>
<name>A0A4U8YYV0_METTU</name>
<feature type="region of interest" description="Disordered" evidence="3">
    <location>
        <begin position="87"/>
        <end position="139"/>
    </location>
</feature>
<organism evidence="5 6">
    <name type="scientific">Methylocella tundrae</name>
    <dbReference type="NCBI Taxonomy" id="227605"/>
    <lineage>
        <taxon>Bacteria</taxon>
        <taxon>Pseudomonadati</taxon>
        <taxon>Pseudomonadota</taxon>
        <taxon>Alphaproteobacteria</taxon>
        <taxon>Hyphomicrobiales</taxon>
        <taxon>Beijerinckiaceae</taxon>
        <taxon>Methylocella</taxon>
    </lineage>
</organism>
<dbReference type="InterPro" id="IPR014729">
    <property type="entry name" value="Rossmann-like_a/b/a_fold"/>
</dbReference>
<dbReference type="InterPro" id="IPR050385">
    <property type="entry name" value="Archaeal_FAD_synthase"/>
</dbReference>
<dbReference type="InterPro" id="IPR004821">
    <property type="entry name" value="Cyt_trans-like"/>
</dbReference>
<reference evidence="5 6" key="1">
    <citation type="submission" date="2019-03" db="EMBL/GenBank/DDBJ databases">
        <authorList>
            <person name="Kox A.R. M."/>
        </authorList>
    </citation>
    <scope>NUCLEOTIDE SEQUENCE [LARGE SCALE GENOMIC DNA]</scope>
    <source>
        <strain evidence="5">MTUNDRAET4 annotated genome</strain>
    </source>
</reference>
<feature type="compositionally biased region" description="Low complexity" evidence="3">
    <location>
        <begin position="90"/>
        <end position="106"/>
    </location>
</feature>
<gene>
    <name evidence="5" type="ORF">MTUNDRAET4_1375</name>
</gene>